<organism evidence="1 2">
    <name type="scientific">Bagarius yarrelli</name>
    <name type="common">Goonch</name>
    <name type="synonym">Bagrus yarrelli</name>
    <dbReference type="NCBI Taxonomy" id="175774"/>
    <lineage>
        <taxon>Eukaryota</taxon>
        <taxon>Metazoa</taxon>
        <taxon>Chordata</taxon>
        <taxon>Craniata</taxon>
        <taxon>Vertebrata</taxon>
        <taxon>Euteleostomi</taxon>
        <taxon>Actinopterygii</taxon>
        <taxon>Neopterygii</taxon>
        <taxon>Teleostei</taxon>
        <taxon>Ostariophysi</taxon>
        <taxon>Siluriformes</taxon>
        <taxon>Sisoridae</taxon>
        <taxon>Sisorinae</taxon>
        <taxon>Bagarius</taxon>
    </lineage>
</organism>
<gene>
    <name evidence="1" type="ORF">Baya_10112</name>
</gene>
<proteinExistence type="predicted"/>
<protein>
    <submittedName>
        <fullName evidence="1">Uncharacterized protein</fullName>
    </submittedName>
</protein>
<accession>A0A556UEY9</accession>
<evidence type="ECO:0000313" key="2">
    <source>
        <dbReference type="Proteomes" id="UP000319801"/>
    </source>
</evidence>
<dbReference type="EMBL" id="VCAZ01000067">
    <property type="protein sequence ID" value="TSO47150.1"/>
    <property type="molecule type" value="Genomic_DNA"/>
</dbReference>
<reference evidence="1 2" key="1">
    <citation type="journal article" date="2019" name="Genome Biol. Evol.">
        <title>Whole-Genome Sequencing of the Giant Devil Catfish, Bagarius yarrelli.</title>
        <authorList>
            <person name="Jiang W."/>
            <person name="Lv Y."/>
            <person name="Cheng L."/>
            <person name="Yang K."/>
            <person name="Chao B."/>
            <person name="Wang X."/>
            <person name="Li Y."/>
            <person name="Pan X."/>
            <person name="You X."/>
            <person name="Zhang Y."/>
            <person name="Yang J."/>
            <person name="Li J."/>
            <person name="Zhang X."/>
            <person name="Liu S."/>
            <person name="Sun C."/>
            <person name="Yang J."/>
            <person name="Shi Q."/>
        </authorList>
    </citation>
    <scope>NUCLEOTIDE SEQUENCE [LARGE SCALE GENOMIC DNA]</scope>
    <source>
        <strain evidence="1">JWS20170419001</strain>
        <tissue evidence="1">Muscle</tissue>
    </source>
</reference>
<keyword evidence="2" id="KW-1185">Reference proteome</keyword>
<name>A0A556UEY9_BAGYA</name>
<evidence type="ECO:0000313" key="1">
    <source>
        <dbReference type="EMBL" id="TSO47150.1"/>
    </source>
</evidence>
<dbReference type="Proteomes" id="UP000319801">
    <property type="component" value="Unassembled WGS sequence"/>
</dbReference>
<sequence>MTTSSQAHREGNAVVHLYPHASGRPAAATFTHPHRSLGFGSSVSLLLFYTTAAHSPAKNTDPASKSNQMPVLGVALHPIQTWLPESRPEN</sequence>
<dbReference type="AlphaFoldDB" id="A0A556UEY9"/>
<comment type="caution">
    <text evidence="1">The sequence shown here is derived from an EMBL/GenBank/DDBJ whole genome shotgun (WGS) entry which is preliminary data.</text>
</comment>